<evidence type="ECO:0000256" key="1">
    <source>
        <dbReference type="SAM" id="MobiDB-lite"/>
    </source>
</evidence>
<reference evidence="2" key="1">
    <citation type="journal article" date="2022" name="Int. J. Mol. Sci.">
        <title>Draft Genome of Tanacetum Coccineum: Genomic Comparison of Closely Related Tanacetum-Family Plants.</title>
        <authorList>
            <person name="Yamashiro T."/>
            <person name="Shiraishi A."/>
            <person name="Nakayama K."/>
            <person name="Satake H."/>
        </authorList>
    </citation>
    <scope>NUCLEOTIDE SEQUENCE</scope>
</reference>
<feature type="region of interest" description="Disordered" evidence="1">
    <location>
        <begin position="242"/>
        <end position="345"/>
    </location>
</feature>
<protein>
    <submittedName>
        <fullName evidence="2">Uncharacterized protein</fullName>
    </submittedName>
</protein>
<feature type="compositionally biased region" description="Basic residues" evidence="1">
    <location>
        <begin position="320"/>
        <end position="338"/>
    </location>
</feature>
<keyword evidence="3" id="KW-1185">Reference proteome</keyword>
<feature type="compositionally biased region" description="Polar residues" evidence="1">
    <location>
        <begin position="7"/>
        <end position="16"/>
    </location>
</feature>
<evidence type="ECO:0000313" key="3">
    <source>
        <dbReference type="Proteomes" id="UP001151760"/>
    </source>
</evidence>
<gene>
    <name evidence="2" type="ORF">Tco_0922267</name>
</gene>
<feature type="compositionally biased region" description="Basic and acidic residues" evidence="1">
    <location>
        <begin position="288"/>
        <end position="307"/>
    </location>
</feature>
<feature type="compositionally biased region" description="Low complexity" evidence="1">
    <location>
        <begin position="174"/>
        <end position="188"/>
    </location>
</feature>
<feature type="compositionally biased region" description="Acidic residues" evidence="1">
    <location>
        <begin position="105"/>
        <end position="170"/>
    </location>
</feature>
<dbReference type="EMBL" id="BQNB010014742">
    <property type="protein sequence ID" value="GJT31848.1"/>
    <property type="molecule type" value="Genomic_DNA"/>
</dbReference>
<feature type="region of interest" description="Disordered" evidence="1">
    <location>
        <begin position="1"/>
        <end position="212"/>
    </location>
</feature>
<proteinExistence type="predicted"/>
<organism evidence="2 3">
    <name type="scientific">Tanacetum coccineum</name>
    <dbReference type="NCBI Taxonomy" id="301880"/>
    <lineage>
        <taxon>Eukaryota</taxon>
        <taxon>Viridiplantae</taxon>
        <taxon>Streptophyta</taxon>
        <taxon>Embryophyta</taxon>
        <taxon>Tracheophyta</taxon>
        <taxon>Spermatophyta</taxon>
        <taxon>Magnoliopsida</taxon>
        <taxon>eudicotyledons</taxon>
        <taxon>Gunneridae</taxon>
        <taxon>Pentapetalae</taxon>
        <taxon>asterids</taxon>
        <taxon>campanulids</taxon>
        <taxon>Asterales</taxon>
        <taxon>Asteraceae</taxon>
        <taxon>Asteroideae</taxon>
        <taxon>Anthemideae</taxon>
        <taxon>Anthemidinae</taxon>
        <taxon>Tanacetum</taxon>
    </lineage>
</organism>
<accession>A0ABQ5D018</accession>
<comment type="caution">
    <text evidence="2">The sequence shown here is derived from an EMBL/GenBank/DDBJ whole genome shotgun (WGS) entry which is preliminary data.</text>
</comment>
<sequence>MSDSEESGITHTTVSSLYEDLSDIGSPRADDHELLEPPYMLEDPYAEAALQAPPSPDYVPGPEEPEQAPPSPDYVPGPELADDEIVAGDQPYAEDASPMAHSPDDVPESDPEADPEEDDDEDPEEDPIDYSADGGDDGDDEMDIEEDEDADMDIDEEDEDDEMEDEEAEEEHSAPAYPVVVALPATVPSAEETEPFETDESAATPPPHPAYRMTARISIPEPLPVPAWSDSEVARLLAISSPPASPLSLWSSSPPQIPLPVSPPPPDAPPPLPTSAPTSFPPLSLPTDSHREGRPEVNHWSKFDGTPREVLSTRGSVKTNSRRNIHTSSPRPHRRQVLHCKLISA</sequence>
<evidence type="ECO:0000313" key="2">
    <source>
        <dbReference type="EMBL" id="GJT31848.1"/>
    </source>
</evidence>
<feature type="compositionally biased region" description="Acidic residues" evidence="1">
    <location>
        <begin position="191"/>
        <end position="200"/>
    </location>
</feature>
<name>A0ABQ5D018_9ASTR</name>
<feature type="compositionally biased region" description="Low complexity" evidence="1">
    <location>
        <begin position="242"/>
        <end position="254"/>
    </location>
</feature>
<reference evidence="2" key="2">
    <citation type="submission" date="2022-01" db="EMBL/GenBank/DDBJ databases">
        <authorList>
            <person name="Yamashiro T."/>
            <person name="Shiraishi A."/>
            <person name="Satake H."/>
            <person name="Nakayama K."/>
        </authorList>
    </citation>
    <scope>NUCLEOTIDE SEQUENCE</scope>
</reference>
<dbReference type="Proteomes" id="UP001151760">
    <property type="component" value="Unassembled WGS sequence"/>
</dbReference>
<feature type="compositionally biased region" description="Pro residues" evidence="1">
    <location>
        <begin position="255"/>
        <end position="284"/>
    </location>
</feature>